<dbReference type="Proteomes" id="UP000006310">
    <property type="component" value="Chromosome 13"/>
</dbReference>
<protein>
    <recommendedName>
        <fullName evidence="3">Chromosome transmission fidelity protein 8</fullName>
    </recommendedName>
</protein>
<accession>J7RDC4</accession>
<dbReference type="eggNOG" id="KOG4487">
    <property type="taxonomic scope" value="Eukaryota"/>
</dbReference>
<dbReference type="KEGG" id="kng:KNAG_0M00320"/>
<dbReference type="HOGENOM" id="CLU_090690_1_0_1"/>
<keyword evidence="2" id="KW-1185">Reference proteome</keyword>
<dbReference type="GO" id="GO:0034398">
    <property type="term" value="P:telomere tethering at nuclear periphery"/>
    <property type="evidence" value="ECO:0007669"/>
    <property type="project" value="EnsemblFungi"/>
</dbReference>
<dbReference type="OrthoDB" id="121932at2759"/>
<sequence>MPKVSVSRSRLLQLRDEGQCSVVTPLGTAMLEIQGDLAMEIASDGCDPGDPRVSVLQGQQIFRFGLLDLHGTSREATLYIGQKQRMVGKLVKLDVPMGVLHFDTATQTAQLQDIIRYRLIFRDRPLPIM</sequence>
<proteinExistence type="predicted"/>
<reference evidence="1 2" key="1">
    <citation type="journal article" date="2011" name="Proc. Natl. Acad. Sci. U.S.A.">
        <title>Evolutionary erosion of yeast sex chromosomes by mating-type switching accidents.</title>
        <authorList>
            <person name="Gordon J.L."/>
            <person name="Armisen D."/>
            <person name="Proux-Wera E."/>
            <person name="Oheigeartaigh S.S."/>
            <person name="Byrne K.P."/>
            <person name="Wolfe K.H."/>
        </authorList>
    </citation>
    <scope>NUCLEOTIDE SEQUENCE [LARGE SCALE GENOMIC DNA]</scope>
    <source>
        <strain evidence="2">ATCC MYA-139 / BCRC 22969 / CBS 8797 / CCRC 22969 / KCTC 17520 / NBRC 10181 / NCYC 3082</strain>
    </source>
</reference>
<evidence type="ECO:0008006" key="3">
    <source>
        <dbReference type="Google" id="ProtNLM"/>
    </source>
</evidence>
<dbReference type="STRING" id="1071383.J7RDC4"/>
<dbReference type="Pfam" id="PF09696">
    <property type="entry name" value="Ctf8"/>
    <property type="match status" value="1"/>
</dbReference>
<reference evidence="2" key="2">
    <citation type="submission" date="2012-08" db="EMBL/GenBank/DDBJ databases">
        <title>Genome sequence of Kazachstania naganishii.</title>
        <authorList>
            <person name="Gordon J.L."/>
            <person name="Armisen D."/>
            <person name="Proux-Wera E."/>
            <person name="OhEigeartaigh S.S."/>
            <person name="Byrne K.P."/>
            <person name="Wolfe K.H."/>
        </authorList>
    </citation>
    <scope>NUCLEOTIDE SEQUENCE [LARGE SCALE GENOMIC DNA]</scope>
    <source>
        <strain evidence="2">ATCC MYA-139 / BCRC 22969 / CBS 8797 / CCRC 22969 / KCTC 17520 / NBRC 10181 / NCYC 3082</strain>
    </source>
</reference>
<dbReference type="GO" id="GO:0035753">
    <property type="term" value="P:maintenance of DNA trinucleotide repeats"/>
    <property type="evidence" value="ECO:0007669"/>
    <property type="project" value="EnsemblFungi"/>
</dbReference>
<gene>
    <name evidence="1" type="primary">KNAG0M00320</name>
    <name evidence="1" type="ordered locus">KNAG_0M00320</name>
</gene>
<evidence type="ECO:0000313" key="2">
    <source>
        <dbReference type="Proteomes" id="UP000006310"/>
    </source>
</evidence>
<evidence type="ECO:0000313" key="1">
    <source>
        <dbReference type="EMBL" id="CCK72885.1"/>
    </source>
</evidence>
<organism evidence="1 2">
    <name type="scientific">Huiozyma naganishii (strain ATCC MYA-139 / BCRC 22969 / CBS 8797 / KCTC 17520 / NBRC 10181 / NCYC 3082 / Yp74L-3)</name>
    <name type="common">Yeast</name>
    <name type="synonym">Kazachstania naganishii</name>
    <dbReference type="NCBI Taxonomy" id="1071383"/>
    <lineage>
        <taxon>Eukaryota</taxon>
        <taxon>Fungi</taxon>
        <taxon>Dikarya</taxon>
        <taxon>Ascomycota</taxon>
        <taxon>Saccharomycotina</taxon>
        <taxon>Saccharomycetes</taxon>
        <taxon>Saccharomycetales</taxon>
        <taxon>Saccharomycetaceae</taxon>
        <taxon>Huiozyma</taxon>
    </lineage>
</organism>
<dbReference type="InterPro" id="IPR018607">
    <property type="entry name" value="Ctf8"/>
</dbReference>
<dbReference type="AlphaFoldDB" id="J7RDC4"/>
<dbReference type="OMA" id="QDEQNTE"/>
<name>J7RDC4_HUIN7</name>
<dbReference type="GO" id="GO:0031390">
    <property type="term" value="C:Ctf18 RFC-like complex"/>
    <property type="evidence" value="ECO:0007669"/>
    <property type="project" value="EnsemblFungi"/>
</dbReference>
<dbReference type="RefSeq" id="XP_022467129.1">
    <property type="nucleotide sequence ID" value="XM_022610877.1"/>
</dbReference>
<dbReference type="GeneID" id="34528665"/>
<dbReference type="EMBL" id="HE978326">
    <property type="protein sequence ID" value="CCK72885.1"/>
    <property type="molecule type" value="Genomic_DNA"/>
</dbReference>
<dbReference type="GO" id="GO:0007064">
    <property type="term" value="P:mitotic sister chromatid cohesion"/>
    <property type="evidence" value="ECO:0007669"/>
    <property type="project" value="EnsemblFungi"/>
</dbReference>